<dbReference type="SUPFAM" id="SSF54001">
    <property type="entry name" value="Cysteine proteinases"/>
    <property type="match status" value="1"/>
</dbReference>
<dbReference type="InterPro" id="IPR038765">
    <property type="entry name" value="Papain-like_cys_pep_sf"/>
</dbReference>
<evidence type="ECO:0000313" key="3">
    <source>
        <dbReference type="Proteomes" id="UP000018851"/>
    </source>
</evidence>
<reference evidence="2 3" key="1">
    <citation type="submission" date="2013-07" db="EMBL/GenBank/DDBJ databases">
        <title>Completed genome of Sphingomonas sanxanigenens NX02.</title>
        <authorList>
            <person name="Ma T."/>
            <person name="Huang H."/>
            <person name="Wu M."/>
            <person name="Li X."/>
            <person name="Li G."/>
        </authorList>
    </citation>
    <scope>NUCLEOTIDE SEQUENCE [LARGE SCALE GENOMIC DNA]</scope>
    <source>
        <strain evidence="2 3">NX02</strain>
    </source>
</reference>
<protein>
    <recommendedName>
        <fullName evidence="1">Transglutaminase-like domain-containing protein</fullName>
    </recommendedName>
</protein>
<dbReference type="OrthoDB" id="9804023at2"/>
<dbReference type="HOGENOM" id="CLU_008973_2_0_5"/>
<dbReference type="KEGG" id="ssan:NX02_21650"/>
<accession>W0AFS4</accession>
<name>W0AFS4_9SPHN</name>
<dbReference type="PANTHER" id="PTHR33490">
    <property type="entry name" value="BLR5614 PROTEIN-RELATED"/>
    <property type="match status" value="1"/>
</dbReference>
<dbReference type="InterPro" id="IPR002931">
    <property type="entry name" value="Transglutaminase-like"/>
</dbReference>
<dbReference type="PATRIC" id="fig|1123269.5.peg.4235"/>
<dbReference type="RefSeq" id="WP_025294118.1">
    <property type="nucleotide sequence ID" value="NZ_CP006644.1"/>
</dbReference>
<proteinExistence type="predicted"/>
<dbReference type="STRING" id="1123269.NX02_21650"/>
<organism evidence="2 3">
    <name type="scientific">Sphingomonas sanxanigenens DSM 19645 = NX02</name>
    <dbReference type="NCBI Taxonomy" id="1123269"/>
    <lineage>
        <taxon>Bacteria</taxon>
        <taxon>Pseudomonadati</taxon>
        <taxon>Pseudomonadota</taxon>
        <taxon>Alphaproteobacteria</taxon>
        <taxon>Sphingomonadales</taxon>
        <taxon>Sphingomonadaceae</taxon>
        <taxon>Sphingomonas</taxon>
    </lineage>
</organism>
<dbReference type="AlphaFoldDB" id="W0AFS4"/>
<dbReference type="SMART" id="SM00460">
    <property type="entry name" value="TGc"/>
    <property type="match status" value="1"/>
</dbReference>
<evidence type="ECO:0000313" key="2">
    <source>
        <dbReference type="EMBL" id="AHE55961.1"/>
    </source>
</evidence>
<dbReference type="PANTHER" id="PTHR33490:SF1">
    <property type="entry name" value="SLL1233 PROTEIN"/>
    <property type="match status" value="1"/>
</dbReference>
<evidence type="ECO:0000259" key="1">
    <source>
        <dbReference type="SMART" id="SM00460"/>
    </source>
</evidence>
<dbReference type="eggNOG" id="COG1305">
    <property type="taxonomic scope" value="Bacteria"/>
</dbReference>
<dbReference type="Pfam" id="PF08379">
    <property type="entry name" value="Bact_transglu_N"/>
    <property type="match status" value="1"/>
</dbReference>
<sequence length="295" mass="31883">MTVIGIRHRTAYRYREPVSLGPHRLMLRPRESRDIRLIAFDISITPRARLTWGQDVYGNTVVAATFSEMTDSLVVESVAQVRIDAAEWPVFDIAASAISYPFFYSDDEWAELGVLAVPCHADPAGRLGNWARAFVRGNPTDTLSLLKDLSAGVAAGTVYQTRDEEGTQPPLQTLDRGMGSCRDFALLFVEAARLLGFGARLISGYVHNSDGDLAGAAGSGTTHAWAEIYLPGAGWIAFDPTNHGFGGHNLVPVAVVRDMVHAVPVAGSYVGDPDAFEGMTIAVSVTDKPWPLRIA</sequence>
<keyword evidence="3" id="KW-1185">Reference proteome</keyword>
<feature type="domain" description="Transglutaminase-like" evidence="1">
    <location>
        <begin position="173"/>
        <end position="242"/>
    </location>
</feature>
<dbReference type="EMBL" id="CP006644">
    <property type="protein sequence ID" value="AHE55961.1"/>
    <property type="molecule type" value="Genomic_DNA"/>
</dbReference>
<dbReference type="Proteomes" id="UP000018851">
    <property type="component" value="Chromosome"/>
</dbReference>
<dbReference type="InterPro" id="IPR013589">
    <property type="entry name" value="Bac_transglu_N"/>
</dbReference>
<gene>
    <name evidence="2" type="ORF">NX02_21650</name>
</gene>
<dbReference type="Pfam" id="PF01841">
    <property type="entry name" value="Transglut_core"/>
    <property type="match status" value="1"/>
</dbReference>
<dbReference type="Gene3D" id="3.10.620.30">
    <property type="match status" value="1"/>
</dbReference>